<gene>
    <name evidence="2" type="ORF">DFQ05_0460</name>
</gene>
<reference evidence="2 3" key="1">
    <citation type="journal article" date="2015" name="Stand. Genomic Sci.">
        <title>Genomic Encyclopedia of Bacterial and Archaeal Type Strains, Phase III: the genomes of soil and plant-associated and newly described type strains.</title>
        <authorList>
            <person name="Whitman W.B."/>
            <person name="Woyke T."/>
            <person name="Klenk H.P."/>
            <person name="Zhou Y."/>
            <person name="Lilburn T.G."/>
            <person name="Beck B.J."/>
            <person name="De Vos P."/>
            <person name="Vandamme P."/>
            <person name="Eisen J.A."/>
            <person name="Garrity G."/>
            <person name="Hugenholtz P."/>
            <person name="Kyrpides N.C."/>
        </authorList>
    </citation>
    <scope>NUCLEOTIDE SEQUENCE [LARGE SCALE GENOMIC DNA]</scope>
    <source>
        <strain evidence="2 3">CECT 8445</strain>
    </source>
</reference>
<comment type="caution">
    <text evidence="2">The sequence shown here is derived from an EMBL/GenBank/DDBJ whole genome shotgun (WGS) entry which is preliminary data.</text>
</comment>
<evidence type="ECO:0000259" key="1">
    <source>
        <dbReference type="SMART" id="SM01235"/>
    </source>
</evidence>
<organism evidence="2 3">
    <name type="scientific">Winogradskyella wandonensis</name>
    <dbReference type="NCBI Taxonomy" id="1442586"/>
    <lineage>
        <taxon>Bacteria</taxon>
        <taxon>Pseudomonadati</taxon>
        <taxon>Bacteroidota</taxon>
        <taxon>Flavobacteriia</taxon>
        <taxon>Flavobacteriales</taxon>
        <taxon>Flavobacteriaceae</taxon>
        <taxon>Winogradskyella</taxon>
    </lineage>
</organism>
<accession>A0A4R1KW51</accession>
<protein>
    <submittedName>
        <fullName evidence="2">Heme-binding protein</fullName>
    </submittedName>
</protein>
<dbReference type="SMART" id="SM01235">
    <property type="entry name" value="Haem_bd"/>
    <property type="match status" value="1"/>
</dbReference>
<dbReference type="OrthoDB" id="196738at2"/>
<name>A0A4R1KW51_9FLAO</name>
<sequence>MIKKLLKKLGLALLIVFVLAQFFGPEKNSGDLASVDAFLAETKPSEEVTVILKNTCFDCHSDYTNYPWYNAITPVNYWLNDHIKDGKKHFNVSKWTDYSLKKKDHKFDELIEEVEEKEMPLPSYTWTHGDADLSPEQIEAVVTWAKQVRTTYALQMQQAQ</sequence>
<dbReference type="InterPro" id="IPR025992">
    <property type="entry name" value="Haem-bd"/>
</dbReference>
<evidence type="ECO:0000313" key="3">
    <source>
        <dbReference type="Proteomes" id="UP000295714"/>
    </source>
</evidence>
<dbReference type="Proteomes" id="UP000295714">
    <property type="component" value="Unassembled WGS sequence"/>
</dbReference>
<dbReference type="Pfam" id="PF14376">
    <property type="entry name" value="Haem_bd"/>
    <property type="match status" value="1"/>
</dbReference>
<feature type="domain" description="Haem-binding" evidence="1">
    <location>
        <begin position="14"/>
        <end position="149"/>
    </location>
</feature>
<dbReference type="AlphaFoldDB" id="A0A4R1KW51"/>
<evidence type="ECO:0000313" key="2">
    <source>
        <dbReference type="EMBL" id="TCK68950.1"/>
    </source>
</evidence>
<dbReference type="EMBL" id="SMGI01000001">
    <property type="protein sequence ID" value="TCK68950.1"/>
    <property type="molecule type" value="Genomic_DNA"/>
</dbReference>
<proteinExistence type="predicted"/>
<keyword evidence="3" id="KW-1185">Reference proteome</keyword>
<dbReference type="RefSeq" id="WP_132703164.1">
    <property type="nucleotide sequence ID" value="NZ_SMGI01000001.1"/>
</dbReference>